<dbReference type="AlphaFoldDB" id="A0A2H3DEV7"/>
<organism evidence="1 2">
    <name type="scientific">Armillaria gallica</name>
    <name type="common">Bulbous honey fungus</name>
    <name type="synonym">Armillaria bulbosa</name>
    <dbReference type="NCBI Taxonomy" id="47427"/>
    <lineage>
        <taxon>Eukaryota</taxon>
        <taxon>Fungi</taxon>
        <taxon>Dikarya</taxon>
        <taxon>Basidiomycota</taxon>
        <taxon>Agaricomycotina</taxon>
        <taxon>Agaricomycetes</taxon>
        <taxon>Agaricomycetidae</taxon>
        <taxon>Agaricales</taxon>
        <taxon>Marasmiineae</taxon>
        <taxon>Physalacriaceae</taxon>
        <taxon>Armillaria</taxon>
    </lineage>
</organism>
<keyword evidence="2" id="KW-1185">Reference proteome</keyword>
<sequence length="174" mass="19776">MPPRHAPFSESIEQNETTKQVRCLLCFKFDPYGSGKWMASKSLKNHLKSTKHDSNRIRKDSQVQQHTIQSQKLATTYRDGTATFETSTTDVHPNSRTGMFTEGEDAVMVDELADDSRMQRPLIPILISENLTFSPEEEHNCLHYQYITMLEEAILGSNEDDTGETDETTAFLAD</sequence>
<protein>
    <submittedName>
        <fullName evidence="1">Uncharacterized protein</fullName>
    </submittedName>
</protein>
<evidence type="ECO:0000313" key="1">
    <source>
        <dbReference type="EMBL" id="PBK86016.1"/>
    </source>
</evidence>
<gene>
    <name evidence="1" type="ORF">ARMGADRAFT_1087041</name>
</gene>
<accession>A0A2H3DEV7</accession>
<reference evidence="2" key="1">
    <citation type="journal article" date="2017" name="Nat. Ecol. Evol.">
        <title>Genome expansion and lineage-specific genetic innovations in the forest pathogenic fungi Armillaria.</title>
        <authorList>
            <person name="Sipos G."/>
            <person name="Prasanna A.N."/>
            <person name="Walter M.C."/>
            <person name="O'Connor E."/>
            <person name="Balint B."/>
            <person name="Krizsan K."/>
            <person name="Kiss B."/>
            <person name="Hess J."/>
            <person name="Varga T."/>
            <person name="Slot J."/>
            <person name="Riley R."/>
            <person name="Boka B."/>
            <person name="Rigling D."/>
            <person name="Barry K."/>
            <person name="Lee J."/>
            <person name="Mihaltcheva S."/>
            <person name="LaButti K."/>
            <person name="Lipzen A."/>
            <person name="Waldron R."/>
            <person name="Moloney N.M."/>
            <person name="Sperisen C."/>
            <person name="Kredics L."/>
            <person name="Vagvoelgyi C."/>
            <person name="Patrignani A."/>
            <person name="Fitzpatrick D."/>
            <person name="Nagy I."/>
            <person name="Doyle S."/>
            <person name="Anderson J.B."/>
            <person name="Grigoriev I.V."/>
            <person name="Gueldener U."/>
            <person name="Muensterkoetter M."/>
            <person name="Nagy L.G."/>
        </authorList>
    </citation>
    <scope>NUCLEOTIDE SEQUENCE [LARGE SCALE GENOMIC DNA]</scope>
    <source>
        <strain evidence="2">Ar21-2</strain>
    </source>
</reference>
<evidence type="ECO:0000313" key="2">
    <source>
        <dbReference type="Proteomes" id="UP000217790"/>
    </source>
</evidence>
<dbReference type="InParanoid" id="A0A2H3DEV7"/>
<name>A0A2H3DEV7_ARMGA</name>
<dbReference type="EMBL" id="KZ293687">
    <property type="protein sequence ID" value="PBK86016.1"/>
    <property type="molecule type" value="Genomic_DNA"/>
</dbReference>
<proteinExistence type="predicted"/>
<dbReference type="Proteomes" id="UP000217790">
    <property type="component" value="Unassembled WGS sequence"/>
</dbReference>